<dbReference type="AlphaFoldDB" id="A0A060M965"/>
<name>A0A060M965_9BACI</name>
<dbReference type="PATRIC" id="fig|1246626.3.peg.4069"/>
<dbReference type="eggNOG" id="ENOG5032RAH">
    <property type="taxonomic scope" value="Bacteria"/>
</dbReference>
<dbReference type="HOGENOM" id="CLU_113225_0_0_9"/>
<dbReference type="KEGG" id="ble:BleG1_4084"/>
<protein>
    <submittedName>
        <fullName evidence="2">Spore protein yabQ</fullName>
    </submittedName>
</protein>
<reference evidence="2 3" key="1">
    <citation type="journal article" date="2014" name="Gene">
        <title>A comparative genomic analysis of the alkalitolerant soil bacterium Bacillus lehensis G1.</title>
        <authorList>
            <person name="Noor Y.M."/>
            <person name="Samsulrizal N.H."/>
            <person name="Jema'on N.A."/>
            <person name="Low K.O."/>
            <person name="Ramli A.N."/>
            <person name="Alias N.I."/>
            <person name="Damis S.I."/>
            <person name="Fuzi S.F."/>
            <person name="Isa M.N."/>
            <person name="Murad A.M."/>
            <person name="Raih M.F."/>
            <person name="Bakar F.D."/>
            <person name="Najimudin N."/>
            <person name="Mahadi N.M."/>
            <person name="Illias R.M."/>
        </authorList>
    </citation>
    <scope>NUCLEOTIDE SEQUENCE [LARGE SCALE GENOMIC DNA]</scope>
    <source>
        <strain evidence="2 3">G1</strain>
    </source>
</reference>
<keyword evidence="3" id="KW-1185">Reference proteome</keyword>
<sequence>MTLTVQFLSMLSMAAMGVWLGAALDTYHRFIGKKHSFDIQTAVADFCFWTVQALLVFYILYQVNFGEVRIFVFIALMLGFAAYQAMFKRLYNKVLTGIIFFFKKLFAFLVIVIKTLLFNPVKWLLHICRRFAMMIVLTLWSLIFYLLWKPLYFVLSLLGVVNVAKKGQPIFEKIKGFCDRLMKKK</sequence>
<keyword evidence="1" id="KW-0812">Transmembrane</keyword>
<feature type="transmembrane region" description="Helical" evidence="1">
    <location>
        <begin position="68"/>
        <end position="86"/>
    </location>
</feature>
<dbReference type="Pfam" id="PF09578">
    <property type="entry name" value="Spore_YabQ"/>
    <property type="match status" value="1"/>
</dbReference>
<dbReference type="STRING" id="1246626.BleG1_4084"/>
<dbReference type="NCBIfam" id="TIGR02893">
    <property type="entry name" value="spore_yabQ"/>
    <property type="match status" value="1"/>
</dbReference>
<evidence type="ECO:0000313" key="3">
    <source>
        <dbReference type="Proteomes" id="UP000027142"/>
    </source>
</evidence>
<dbReference type="Proteomes" id="UP000027142">
    <property type="component" value="Chromosome"/>
</dbReference>
<keyword evidence="1" id="KW-1133">Transmembrane helix</keyword>
<evidence type="ECO:0000313" key="2">
    <source>
        <dbReference type="EMBL" id="AIC96619.1"/>
    </source>
</evidence>
<gene>
    <name evidence="2" type="ORF">BleG1_4084</name>
</gene>
<keyword evidence="1" id="KW-0472">Membrane</keyword>
<dbReference type="RefSeq" id="WP_038484940.1">
    <property type="nucleotide sequence ID" value="NZ_CP003923.1"/>
</dbReference>
<evidence type="ECO:0000256" key="1">
    <source>
        <dbReference type="SAM" id="Phobius"/>
    </source>
</evidence>
<feature type="transmembrane region" description="Helical" evidence="1">
    <location>
        <begin position="98"/>
        <end position="119"/>
    </location>
</feature>
<feature type="transmembrane region" description="Helical" evidence="1">
    <location>
        <begin position="131"/>
        <end position="148"/>
    </location>
</feature>
<dbReference type="EMBL" id="CP003923">
    <property type="protein sequence ID" value="AIC96619.1"/>
    <property type="molecule type" value="Genomic_DNA"/>
</dbReference>
<feature type="transmembrane region" description="Helical" evidence="1">
    <location>
        <begin position="39"/>
        <end position="61"/>
    </location>
</feature>
<proteinExistence type="predicted"/>
<organism evidence="2 3">
    <name type="scientific">Shouchella lehensis G1</name>
    <dbReference type="NCBI Taxonomy" id="1246626"/>
    <lineage>
        <taxon>Bacteria</taxon>
        <taxon>Bacillati</taxon>
        <taxon>Bacillota</taxon>
        <taxon>Bacilli</taxon>
        <taxon>Bacillales</taxon>
        <taxon>Bacillaceae</taxon>
        <taxon>Shouchella</taxon>
    </lineage>
</organism>
<dbReference type="InterPro" id="IPR019074">
    <property type="entry name" value="YabQ"/>
</dbReference>
<accession>A0A060M965</accession>